<dbReference type="RefSeq" id="WP_317572042.1">
    <property type="nucleotide sequence ID" value="NZ_NPEF02000002.1"/>
</dbReference>
<sequence length="563" mass="59950">MMQTIYKNFWRLSRLSWIALFLLVASCEDKKQSDPVESTLPLLTFASEGTAQPPGSGGNDGDPSSPGLPSFPGTPATPTVSSTTPGHTSNNVPINAKITVNFSKTVTAASVTTNSGDTNCSGTIQVSSDDFATCVRMNSAPVSPSGGNHSIFQVTPAALFTTNTQYKLRIDKTVSDESGNEMPETVVKNFTTSASADITAPLVQTTLPTQGDFLVGTGTSVAFQFNEPMDPASLTVNTVDGVCTGSIQFTEANSNVCRRMIAQPVFFNGNRGFSIKPAATLLPTREYTVKITTAAKDAAGNPLNASYTLRFFPQNNDANPPLLNLVFPDDNKVNIARNRVITLDFTEKIDPKSFALNSSNNNCSGSVQISSDNFASCVRFKDHFRYDNPSSPGLRHTLLLQDILAPQTNYKIRLTNGIRDLSGNALGGYTQANGFTTGNDVDNTAPTIQNITPADGSANVSTTLNVDIRFNEEMNPNLLTGFASGNQCSANIQISKDDFATCVNISGMTIFLTNDRVRLSANGSSLQSNTTYKVRIKGSVRDAADNGLAGGDFTQTTGFTTAP</sequence>
<feature type="domain" description="SbsA Ig-like" evidence="4">
    <location>
        <begin position="317"/>
        <end position="437"/>
    </location>
</feature>
<feature type="region of interest" description="Disordered" evidence="2">
    <location>
        <begin position="47"/>
        <end position="93"/>
    </location>
</feature>
<keyword evidence="1 3" id="KW-0732">Signal</keyword>
<evidence type="ECO:0000256" key="2">
    <source>
        <dbReference type="SAM" id="MobiDB-lite"/>
    </source>
</evidence>
<name>A0AAE4QKK7_9LEPT</name>
<feature type="chain" id="PRO_5041974758" evidence="3">
    <location>
        <begin position="28"/>
        <end position="563"/>
    </location>
</feature>
<evidence type="ECO:0000259" key="4">
    <source>
        <dbReference type="Pfam" id="PF13205"/>
    </source>
</evidence>
<dbReference type="Proteomes" id="UP000232122">
    <property type="component" value="Unassembled WGS sequence"/>
</dbReference>
<proteinExistence type="predicted"/>
<dbReference type="Pfam" id="PF13205">
    <property type="entry name" value="Big_5"/>
    <property type="match status" value="4"/>
</dbReference>
<accession>A0AAE4QKK7</accession>
<evidence type="ECO:0000313" key="5">
    <source>
        <dbReference type="EMBL" id="MDV6234520.1"/>
    </source>
</evidence>
<dbReference type="EMBL" id="NPEF02000002">
    <property type="protein sequence ID" value="MDV6234520.1"/>
    <property type="molecule type" value="Genomic_DNA"/>
</dbReference>
<feature type="compositionally biased region" description="Low complexity" evidence="2">
    <location>
        <begin position="61"/>
        <end position="86"/>
    </location>
</feature>
<feature type="domain" description="SbsA Ig-like" evidence="4">
    <location>
        <begin position="77"/>
        <end position="192"/>
    </location>
</feature>
<dbReference type="InterPro" id="IPR032812">
    <property type="entry name" value="SbsA_Ig"/>
</dbReference>
<gene>
    <name evidence="5" type="ORF">CH379_002625</name>
</gene>
<keyword evidence="6" id="KW-1185">Reference proteome</keyword>
<comment type="caution">
    <text evidence="5">The sequence shown here is derived from an EMBL/GenBank/DDBJ whole genome shotgun (WGS) entry which is preliminary data.</text>
</comment>
<evidence type="ECO:0000313" key="6">
    <source>
        <dbReference type="Proteomes" id="UP000232122"/>
    </source>
</evidence>
<protein>
    <submittedName>
        <fullName evidence="5">Ig-like domain-containing protein</fullName>
    </submittedName>
</protein>
<dbReference type="PROSITE" id="PS51257">
    <property type="entry name" value="PROKAR_LIPOPROTEIN"/>
    <property type="match status" value="1"/>
</dbReference>
<evidence type="ECO:0000256" key="3">
    <source>
        <dbReference type="SAM" id="SignalP"/>
    </source>
</evidence>
<dbReference type="Gene3D" id="2.60.40.1220">
    <property type="match status" value="4"/>
</dbReference>
<feature type="domain" description="SbsA Ig-like" evidence="4">
    <location>
        <begin position="442"/>
        <end position="561"/>
    </location>
</feature>
<feature type="signal peptide" evidence="3">
    <location>
        <begin position="1"/>
        <end position="27"/>
    </location>
</feature>
<dbReference type="InterPro" id="IPR014755">
    <property type="entry name" value="Cu-Rt/internalin_Ig-like"/>
</dbReference>
<feature type="domain" description="SbsA Ig-like" evidence="4">
    <location>
        <begin position="197"/>
        <end position="311"/>
    </location>
</feature>
<organism evidence="5 6">
    <name type="scientific">Leptospira ellisii</name>
    <dbReference type="NCBI Taxonomy" id="2023197"/>
    <lineage>
        <taxon>Bacteria</taxon>
        <taxon>Pseudomonadati</taxon>
        <taxon>Spirochaetota</taxon>
        <taxon>Spirochaetia</taxon>
        <taxon>Leptospirales</taxon>
        <taxon>Leptospiraceae</taxon>
        <taxon>Leptospira</taxon>
    </lineage>
</organism>
<evidence type="ECO:0000256" key="1">
    <source>
        <dbReference type="ARBA" id="ARBA00022729"/>
    </source>
</evidence>
<dbReference type="AlphaFoldDB" id="A0AAE4QKK7"/>
<reference evidence="5 6" key="1">
    <citation type="journal article" date="2018" name="Microb. Genom.">
        <title>Deciphering the unexplored Leptospira diversity from soils uncovers genomic evolution to virulence.</title>
        <authorList>
            <person name="Thibeaux R."/>
            <person name="Iraola G."/>
            <person name="Ferres I."/>
            <person name="Bierque E."/>
            <person name="Girault D."/>
            <person name="Soupe-Gilbert M.E."/>
            <person name="Picardeau M."/>
            <person name="Goarant C."/>
        </authorList>
    </citation>
    <scope>NUCLEOTIDE SEQUENCE [LARGE SCALE GENOMIC DNA]</scope>
    <source>
        <strain evidence="5 6">ATI7-C-A5</strain>
    </source>
</reference>